<evidence type="ECO:0000256" key="1">
    <source>
        <dbReference type="ARBA" id="ARBA00000085"/>
    </source>
</evidence>
<dbReference type="CDD" id="cd17546">
    <property type="entry name" value="REC_hyHK_CKI1_RcsC-like"/>
    <property type="match status" value="1"/>
</dbReference>
<dbReference type="Gene3D" id="3.30.565.10">
    <property type="entry name" value="Histidine kinase-like ATPase, C-terminal domain"/>
    <property type="match status" value="1"/>
</dbReference>
<dbReference type="CDD" id="cd00082">
    <property type="entry name" value="HisKA"/>
    <property type="match status" value="1"/>
</dbReference>
<dbReference type="CDD" id="cd16922">
    <property type="entry name" value="HATPase_EvgS-ArcB-TorS-like"/>
    <property type="match status" value="1"/>
</dbReference>
<dbReference type="InterPro" id="IPR011006">
    <property type="entry name" value="CheY-like_superfamily"/>
</dbReference>
<dbReference type="RefSeq" id="WP_180285456.1">
    <property type="nucleotide sequence ID" value="NZ_JABFDB010000031.1"/>
</dbReference>
<dbReference type="InterPro" id="IPR005467">
    <property type="entry name" value="His_kinase_dom"/>
</dbReference>
<comment type="catalytic activity">
    <reaction evidence="1">
        <text>ATP + protein L-histidine = ADP + protein N-phospho-L-histidine.</text>
        <dbReference type="EC" id="2.7.13.3"/>
    </reaction>
</comment>
<dbReference type="PANTHER" id="PTHR45339:SF1">
    <property type="entry name" value="HYBRID SIGNAL TRANSDUCTION HISTIDINE KINASE J"/>
    <property type="match status" value="1"/>
</dbReference>
<dbReference type="InterPro" id="IPR003661">
    <property type="entry name" value="HisK_dim/P_dom"/>
</dbReference>
<dbReference type="Pfam" id="PF01627">
    <property type="entry name" value="Hpt"/>
    <property type="match status" value="1"/>
</dbReference>
<keyword evidence="8" id="KW-0067">ATP-binding</keyword>
<dbReference type="InterPro" id="IPR036641">
    <property type="entry name" value="HPT_dom_sf"/>
</dbReference>
<evidence type="ECO:0000313" key="16">
    <source>
        <dbReference type="Proteomes" id="UP000584642"/>
    </source>
</evidence>
<keyword evidence="11" id="KW-0472">Membrane</keyword>
<dbReference type="EC" id="2.7.13.3" evidence="3"/>
<evidence type="ECO:0000256" key="9">
    <source>
        <dbReference type="ARBA" id="ARBA00022989"/>
    </source>
</evidence>
<dbReference type="SMART" id="SM00448">
    <property type="entry name" value="REC"/>
    <property type="match status" value="1"/>
</dbReference>
<proteinExistence type="predicted"/>
<keyword evidence="4" id="KW-1003">Cell membrane</keyword>
<evidence type="ECO:0000313" key="15">
    <source>
        <dbReference type="EMBL" id="NYZ23675.1"/>
    </source>
</evidence>
<keyword evidence="16" id="KW-1185">Reference proteome</keyword>
<keyword evidence="5 12" id="KW-0597">Phosphoprotein</keyword>
<evidence type="ECO:0000256" key="2">
    <source>
        <dbReference type="ARBA" id="ARBA00004651"/>
    </source>
</evidence>
<dbReference type="Gene3D" id="1.20.120.160">
    <property type="entry name" value="HPT domain"/>
    <property type="match status" value="1"/>
</dbReference>
<feature type="domain" description="Histidine kinase" evidence="13">
    <location>
        <begin position="1"/>
        <end position="205"/>
    </location>
</feature>
<gene>
    <name evidence="15" type="ORF">HND93_28585</name>
</gene>
<comment type="caution">
    <text evidence="15">The sequence shown here is derived from an EMBL/GenBank/DDBJ whole genome shotgun (WGS) entry which is preliminary data.</text>
</comment>
<keyword evidence="7" id="KW-0547">Nucleotide-binding</keyword>
<dbReference type="Gene3D" id="1.10.287.130">
    <property type="match status" value="1"/>
</dbReference>
<dbReference type="InterPro" id="IPR001789">
    <property type="entry name" value="Sig_transdc_resp-reg_receiver"/>
</dbReference>
<keyword evidence="6" id="KW-0812">Transmembrane</keyword>
<feature type="non-terminal residue" evidence="15">
    <location>
        <position position="1"/>
    </location>
</feature>
<keyword evidence="10" id="KW-0902">Two-component regulatory system</keyword>
<dbReference type="SUPFAM" id="SSF52172">
    <property type="entry name" value="CheY-like"/>
    <property type="match status" value="1"/>
</dbReference>
<evidence type="ECO:0000256" key="7">
    <source>
        <dbReference type="ARBA" id="ARBA00022741"/>
    </source>
</evidence>
<evidence type="ECO:0000256" key="8">
    <source>
        <dbReference type="ARBA" id="ARBA00022840"/>
    </source>
</evidence>
<evidence type="ECO:0000256" key="4">
    <source>
        <dbReference type="ARBA" id="ARBA00022475"/>
    </source>
</evidence>
<evidence type="ECO:0000256" key="11">
    <source>
        <dbReference type="ARBA" id="ARBA00023136"/>
    </source>
</evidence>
<dbReference type="Proteomes" id="UP000584642">
    <property type="component" value="Unassembled WGS sequence"/>
</dbReference>
<evidence type="ECO:0000256" key="5">
    <source>
        <dbReference type="ARBA" id="ARBA00022553"/>
    </source>
</evidence>
<dbReference type="PROSITE" id="PS50109">
    <property type="entry name" value="HIS_KIN"/>
    <property type="match status" value="1"/>
</dbReference>
<comment type="subcellular location">
    <subcellularLocation>
        <location evidence="2">Cell membrane</location>
        <topology evidence="2">Multi-pass membrane protein</topology>
    </subcellularLocation>
</comment>
<feature type="domain" description="Response regulatory" evidence="14">
    <location>
        <begin position="229"/>
        <end position="346"/>
    </location>
</feature>
<dbReference type="Pfam" id="PF02518">
    <property type="entry name" value="HATPase_c"/>
    <property type="match status" value="1"/>
</dbReference>
<evidence type="ECO:0000256" key="3">
    <source>
        <dbReference type="ARBA" id="ARBA00012438"/>
    </source>
</evidence>
<accession>A0ABX2TLV2</accession>
<dbReference type="InterPro" id="IPR036890">
    <property type="entry name" value="HATPase_C_sf"/>
</dbReference>
<evidence type="ECO:0000256" key="10">
    <source>
        <dbReference type="ARBA" id="ARBA00023012"/>
    </source>
</evidence>
<evidence type="ECO:0000256" key="6">
    <source>
        <dbReference type="ARBA" id="ARBA00022692"/>
    </source>
</evidence>
<dbReference type="InterPro" id="IPR008207">
    <property type="entry name" value="Sig_transdc_His_kin_Hpt_dom"/>
</dbReference>
<dbReference type="Gene3D" id="3.40.50.2300">
    <property type="match status" value="1"/>
</dbReference>
<dbReference type="SUPFAM" id="SSF47226">
    <property type="entry name" value="Histidine-containing phosphotransfer domain, HPT domain"/>
    <property type="match status" value="1"/>
</dbReference>
<dbReference type="SMART" id="SM00387">
    <property type="entry name" value="HATPase_c"/>
    <property type="match status" value="1"/>
</dbReference>
<evidence type="ECO:0000259" key="14">
    <source>
        <dbReference type="PROSITE" id="PS50110"/>
    </source>
</evidence>
<dbReference type="InterPro" id="IPR004358">
    <property type="entry name" value="Sig_transdc_His_kin-like_C"/>
</dbReference>
<evidence type="ECO:0000256" key="12">
    <source>
        <dbReference type="PROSITE-ProRule" id="PRU00169"/>
    </source>
</evidence>
<protein>
    <recommendedName>
        <fullName evidence="3">histidine kinase</fullName>
        <ecNumber evidence="3">2.7.13.3</ecNumber>
    </recommendedName>
</protein>
<name>A0ABX2TLV2_9PROT</name>
<dbReference type="PANTHER" id="PTHR45339">
    <property type="entry name" value="HYBRID SIGNAL TRANSDUCTION HISTIDINE KINASE J"/>
    <property type="match status" value="1"/>
</dbReference>
<dbReference type="PRINTS" id="PR00344">
    <property type="entry name" value="BCTRLSENSOR"/>
</dbReference>
<dbReference type="Pfam" id="PF00072">
    <property type="entry name" value="Response_reg"/>
    <property type="match status" value="1"/>
</dbReference>
<keyword evidence="9" id="KW-1133">Transmembrane helix</keyword>
<reference evidence="15 16" key="1">
    <citation type="submission" date="2020-05" db="EMBL/GenBank/DDBJ databases">
        <title>Azospirillum oleiclasticum sp. nov, a nitrogen-fixing and heavy crude oil-emulsifying bacterium isolated from the crude oil of Yumen Oilfield.</title>
        <authorList>
            <person name="Wu D."/>
            <person name="Cai M."/>
            <person name="Zhang X."/>
        </authorList>
    </citation>
    <scope>NUCLEOTIDE SEQUENCE [LARGE SCALE GENOMIC DNA]</scope>
    <source>
        <strain evidence="15 16">ROY-1-1-2</strain>
    </source>
</reference>
<sequence length="476" mass="50682">VGYATFLEDLASTAEQRQYTRKLRIACRSLLAIINDVLDLSKFEAGKIEIDAAPFDLHEEIEHVISVLQPAAREKRIALFANIGPGVPARVVGDADRLRQVLLNLLSNAVKFTSHGSVTLSVAVTGVSPASATMKLVVTDTGVGIPADKHHLLFKKFSQADRRFGGTGLGLAISKHLVEAMGGSIGFQSEPGLGSTFHVTITFPVAGLTAMAGTERTRLPPLAERLTGRILLVEDVDMNQELIGRMLRNAGHRVDIAGDGEQALAAVADRAYDLVLMDLRMPVMDGFTAAAAIRALPGPTARTPILALTATVLPDDVERCRAVGMNGHIAKPVEREELLATVQHWLGNAAGRPAADQPENPVLAQLEADMGRTETAHLLDLFLEALPDRLRSADTDRPDWTRVGEDAHAMVSLAGNLGLSDLMAVSRALAEACRSGDHHRASGLLGPFRSSGEAAEAAIRAHRRSLSSVLPAALSA</sequence>
<feature type="modified residue" description="4-aspartylphosphate" evidence="12">
    <location>
        <position position="278"/>
    </location>
</feature>
<organism evidence="15 16">
    <name type="scientific">Azospirillum oleiclasticum</name>
    <dbReference type="NCBI Taxonomy" id="2735135"/>
    <lineage>
        <taxon>Bacteria</taxon>
        <taxon>Pseudomonadati</taxon>
        <taxon>Pseudomonadota</taxon>
        <taxon>Alphaproteobacteria</taxon>
        <taxon>Rhodospirillales</taxon>
        <taxon>Azospirillaceae</taxon>
        <taxon>Azospirillum</taxon>
    </lineage>
</organism>
<dbReference type="SUPFAM" id="SSF55874">
    <property type="entry name" value="ATPase domain of HSP90 chaperone/DNA topoisomerase II/histidine kinase"/>
    <property type="match status" value="1"/>
</dbReference>
<evidence type="ECO:0000259" key="13">
    <source>
        <dbReference type="PROSITE" id="PS50109"/>
    </source>
</evidence>
<dbReference type="PROSITE" id="PS50110">
    <property type="entry name" value="RESPONSE_REGULATORY"/>
    <property type="match status" value="1"/>
</dbReference>
<dbReference type="EMBL" id="JABFDB010000031">
    <property type="protein sequence ID" value="NYZ23675.1"/>
    <property type="molecule type" value="Genomic_DNA"/>
</dbReference>
<dbReference type="InterPro" id="IPR003594">
    <property type="entry name" value="HATPase_dom"/>
</dbReference>